<accession>A0A0F5FVL8</accession>
<reference evidence="1 2" key="1">
    <citation type="submission" date="2015-03" db="EMBL/GenBank/DDBJ databases">
        <authorList>
            <person name="Hassan Y.I."/>
            <person name="Lepp D."/>
            <person name="Li X.-Z."/>
            <person name="Zhou T."/>
        </authorList>
    </citation>
    <scope>NUCLEOTIDE SEQUENCE [LARGE SCALE GENOMIC DNA]</scope>
    <source>
        <strain evidence="1 2">BD-c194</strain>
    </source>
</reference>
<dbReference type="EMBL" id="JZEX01000056">
    <property type="protein sequence ID" value="KKB12909.1"/>
    <property type="molecule type" value="Genomic_DNA"/>
</dbReference>
<dbReference type="AlphaFoldDB" id="A0A0F5FVL8"/>
<evidence type="ECO:0000313" key="1">
    <source>
        <dbReference type="EMBL" id="KKB12909.1"/>
    </source>
</evidence>
<dbReference type="STRING" id="443610.VE25_04970"/>
<proteinExistence type="predicted"/>
<protein>
    <submittedName>
        <fullName evidence="1">Uncharacterized protein</fullName>
    </submittedName>
</protein>
<dbReference type="PATRIC" id="fig|443610.3.peg.3483"/>
<sequence length="84" mass="9138">MRRVPGIFRAPQGVGLPIGRPCYAGGGQICRCRRDFVPAEHGMPGAAAERARVALCGTSLRGRSLYRIDVRAFHLLGFRRSSLA</sequence>
<gene>
    <name evidence="1" type="ORF">VE25_04970</name>
</gene>
<keyword evidence="2" id="KW-1185">Reference proteome</keyword>
<name>A0A0F5FVL8_9HYPH</name>
<dbReference type="Proteomes" id="UP000033632">
    <property type="component" value="Unassembled WGS sequence"/>
</dbReference>
<evidence type="ECO:0000313" key="2">
    <source>
        <dbReference type="Proteomes" id="UP000033632"/>
    </source>
</evidence>
<organism evidence="1 2">
    <name type="scientific">Devosia geojensis</name>
    <dbReference type="NCBI Taxonomy" id="443610"/>
    <lineage>
        <taxon>Bacteria</taxon>
        <taxon>Pseudomonadati</taxon>
        <taxon>Pseudomonadota</taxon>
        <taxon>Alphaproteobacteria</taxon>
        <taxon>Hyphomicrobiales</taxon>
        <taxon>Devosiaceae</taxon>
        <taxon>Devosia</taxon>
    </lineage>
</organism>
<comment type="caution">
    <text evidence="1">The sequence shown here is derived from an EMBL/GenBank/DDBJ whole genome shotgun (WGS) entry which is preliminary data.</text>
</comment>